<gene>
    <name evidence="2" type="ORF">BD410DRAFT_25686</name>
</gene>
<dbReference type="AlphaFoldDB" id="A0A4R5XEN8"/>
<protein>
    <recommendedName>
        <fullName evidence="4">MARVEL domain-containing protein</fullName>
    </recommendedName>
</protein>
<dbReference type="EMBL" id="ML170156">
    <property type="protein sequence ID" value="TDL29503.1"/>
    <property type="molecule type" value="Genomic_DNA"/>
</dbReference>
<feature type="transmembrane region" description="Helical" evidence="1">
    <location>
        <begin position="42"/>
        <end position="62"/>
    </location>
</feature>
<keyword evidence="1" id="KW-0812">Transmembrane</keyword>
<proteinExistence type="predicted"/>
<keyword evidence="3" id="KW-1185">Reference proteome</keyword>
<evidence type="ECO:0008006" key="4">
    <source>
        <dbReference type="Google" id="ProtNLM"/>
    </source>
</evidence>
<evidence type="ECO:0000313" key="2">
    <source>
        <dbReference type="EMBL" id="TDL29503.1"/>
    </source>
</evidence>
<dbReference type="VEuPathDB" id="FungiDB:BD410DRAFT_25686"/>
<evidence type="ECO:0000313" key="3">
    <source>
        <dbReference type="Proteomes" id="UP000294933"/>
    </source>
</evidence>
<accession>A0A4R5XEN8</accession>
<keyword evidence="1" id="KW-0472">Membrane</keyword>
<name>A0A4R5XEN8_9AGAM</name>
<feature type="transmembrane region" description="Helical" evidence="1">
    <location>
        <begin position="12"/>
        <end position="36"/>
    </location>
</feature>
<feature type="transmembrane region" description="Helical" evidence="1">
    <location>
        <begin position="69"/>
        <end position="88"/>
    </location>
</feature>
<feature type="transmembrane region" description="Helical" evidence="1">
    <location>
        <begin position="125"/>
        <end position="145"/>
    </location>
</feature>
<keyword evidence="1" id="KW-1133">Transmembrane helix</keyword>
<dbReference type="STRING" id="50990.A0A4R5XEN8"/>
<evidence type="ECO:0000256" key="1">
    <source>
        <dbReference type="SAM" id="Phobius"/>
    </source>
</evidence>
<organism evidence="2 3">
    <name type="scientific">Rickenella mellea</name>
    <dbReference type="NCBI Taxonomy" id="50990"/>
    <lineage>
        <taxon>Eukaryota</taxon>
        <taxon>Fungi</taxon>
        <taxon>Dikarya</taxon>
        <taxon>Basidiomycota</taxon>
        <taxon>Agaricomycotina</taxon>
        <taxon>Agaricomycetes</taxon>
        <taxon>Hymenochaetales</taxon>
        <taxon>Rickenellaceae</taxon>
        <taxon>Rickenella</taxon>
    </lineage>
</organism>
<sequence length="227" mass="24987">MPNLFLTIRNSVYCAVLVAAIVVLGLAANFATIFLPHLHRPYVIFSLVVSATTIVLFLLILLRSQARAEVFFLFVMDILWLAMAAYTTDVIGPVECFPLGGQRTPTKSGSMSLQTYCYEMKAVEAFSWAVFGIFTIWLILLICLLTKLTARGHYRAWEESVNDLPWFGQDQLYGGGYPQQMYAGAQFGGAQPYVIQQAPGHSMVIQPNANGGPPMVTQLPGTVRSGI</sequence>
<reference evidence="2 3" key="1">
    <citation type="submission" date="2018-06" db="EMBL/GenBank/DDBJ databases">
        <title>A transcriptomic atlas of mushroom development highlights an independent origin of complex multicellularity.</title>
        <authorList>
            <consortium name="DOE Joint Genome Institute"/>
            <person name="Krizsan K."/>
            <person name="Almasi E."/>
            <person name="Merenyi Z."/>
            <person name="Sahu N."/>
            <person name="Viragh M."/>
            <person name="Koszo T."/>
            <person name="Mondo S."/>
            <person name="Kiss B."/>
            <person name="Balint B."/>
            <person name="Kues U."/>
            <person name="Barry K."/>
            <person name="Hegedus J.C."/>
            <person name="Henrissat B."/>
            <person name="Johnson J."/>
            <person name="Lipzen A."/>
            <person name="Ohm R."/>
            <person name="Nagy I."/>
            <person name="Pangilinan J."/>
            <person name="Yan J."/>
            <person name="Xiong Y."/>
            <person name="Grigoriev I.V."/>
            <person name="Hibbett D.S."/>
            <person name="Nagy L.G."/>
        </authorList>
    </citation>
    <scope>NUCLEOTIDE SEQUENCE [LARGE SCALE GENOMIC DNA]</scope>
    <source>
        <strain evidence="2 3">SZMC22713</strain>
    </source>
</reference>
<dbReference type="OrthoDB" id="3264219at2759"/>
<dbReference type="Proteomes" id="UP000294933">
    <property type="component" value="Unassembled WGS sequence"/>
</dbReference>